<accession>H8G6I9</accession>
<dbReference type="Proteomes" id="UP000004705">
    <property type="component" value="Chromosome"/>
</dbReference>
<dbReference type="AlphaFoldDB" id="H8G6I9"/>
<dbReference type="HOGENOM" id="CLU_188866_0_0_11"/>
<dbReference type="OrthoDB" id="3701102at2"/>
<reference evidence="2 3" key="1">
    <citation type="journal article" date="2012" name="Stand. Genomic Sci.">
        <title>Genome sequence of the soil bacterium Saccharomonospora azurea type strain (NA-128(T)).</title>
        <authorList>
            <person name="Klenk H.P."/>
            <person name="Held B."/>
            <person name="Lucas S."/>
            <person name="Lapidus A."/>
            <person name="Copeland A."/>
            <person name="Hammon N."/>
            <person name="Pitluck S."/>
            <person name="Goodwin L.A."/>
            <person name="Han C."/>
            <person name="Tapia R."/>
            <person name="Brambilla E.M."/>
            <person name="Potter G."/>
            <person name="Land M."/>
            <person name="Ivanova N."/>
            <person name="Rohde M."/>
            <person name="Goker M."/>
            <person name="Detter J.C."/>
            <person name="Kyrpides N.C."/>
            <person name="Woyke T."/>
        </authorList>
    </citation>
    <scope>NUCLEOTIDE SEQUENCE [LARGE SCALE GENOMIC DNA]</scope>
    <source>
        <strain evidence="2 3">NA-128</strain>
    </source>
</reference>
<feature type="transmembrane region" description="Helical" evidence="1">
    <location>
        <begin position="63"/>
        <end position="81"/>
    </location>
</feature>
<organism evidence="2 3">
    <name type="scientific">Saccharomonospora azurea NA-128</name>
    <dbReference type="NCBI Taxonomy" id="882081"/>
    <lineage>
        <taxon>Bacteria</taxon>
        <taxon>Bacillati</taxon>
        <taxon>Actinomycetota</taxon>
        <taxon>Actinomycetes</taxon>
        <taxon>Pseudonocardiales</taxon>
        <taxon>Pseudonocardiaceae</taxon>
        <taxon>Saccharomonospora</taxon>
    </lineage>
</organism>
<proteinExistence type="predicted"/>
<evidence type="ECO:0000256" key="1">
    <source>
        <dbReference type="SAM" id="Phobius"/>
    </source>
</evidence>
<keyword evidence="1" id="KW-1133">Transmembrane helix</keyword>
<dbReference type="RefSeq" id="WP_005441785.1">
    <property type="nucleotide sequence ID" value="NZ_CM001466.1"/>
</dbReference>
<evidence type="ECO:0000313" key="2">
    <source>
        <dbReference type="EMBL" id="EHY89291.1"/>
    </source>
</evidence>
<keyword evidence="3" id="KW-1185">Reference proteome</keyword>
<dbReference type="EMBL" id="CM001466">
    <property type="protein sequence ID" value="EHY89291.1"/>
    <property type="molecule type" value="Genomic_DNA"/>
</dbReference>
<sequence>MEAWRILATALLGVSGLIGTLLVMARAREKTGRGTTVAVTGLVGLTALAVAAVLTLTTLPGPVTWALAGATALIVSVLALAS</sequence>
<feature type="transmembrane region" description="Helical" evidence="1">
    <location>
        <begin position="6"/>
        <end position="25"/>
    </location>
</feature>
<protein>
    <submittedName>
        <fullName evidence="2">Uncharacterized protein</fullName>
    </submittedName>
</protein>
<keyword evidence="1" id="KW-0472">Membrane</keyword>
<evidence type="ECO:0000313" key="3">
    <source>
        <dbReference type="Proteomes" id="UP000004705"/>
    </source>
</evidence>
<gene>
    <name evidence="2" type="ORF">SacazDRAFT_02384</name>
</gene>
<feature type="transmembrane region" description="Helical" evidence="1">
    <location>
        <begin position="37"/>
        <end position="57"/>
    </location>
</feature>
<name>H8G6I9_9PSEU</name>
<keyword evidence="1" id="KW-0812">Transmembrane</keyword>